<keyword evidence="1" id="KW-0175">Coiled coil</keyword>
<reference evidence="4 5" key="1">
    <citation type="submission" date="2024-03" db="EMBL/GenBank/DDBJ databases">
        <title>Novel species of the genus Variovorax.</title>
        <authorList>
            <person name="Liu Q."/>
            <person name="Xin Y.-H."/>
        </authorList>
    </citation>
    <scope>NUCLEOTIDE SEQUENCE [LARGE SCALE GENOMIC DNA]</scope>
    <source>
        <strain evidence="4 5">KACC 18900</strain>
    </source>
</reference>
<evidence type="ECO:0000256" key="2">
    <source>
        <dbReference type="SAM" id="MobiDB-lite"/>
    </source>
</evidence>
<dbReference type="Gene3D" id="2.40.160.10">
    <property type="entry name" value="Porin"/>
    <property type="match status" value="1"/>
</dbReference>
<name>A0ABU8WN56_9BURK</name>
<evidence type="ECO:0000313" key="4">
    <source>
        <dbReference type="EMBL" id="MEJ8848938.1"/>
    </source>
</evidence>
<sequence length="490" mass="51845">MPKFLPASLALAMSLPIGAMADTTSDVRALQKEMKAMRADYEARLKALEQRVKSAEAAASAPTTATASATAPPAAASATAAVAGPTGAGTWSPTTTVAQPAPQAAPAAPVAVASGGGASSFNPAMSLILSGGYTRTSRDPADYRITGFPLPPDSEIGPGTRGFNLGETELGFSASIDPWFRGAANIAVASDNSVSIEEAFVETTALGKGFTLKGGRFFSGVGYLNPQHAHTWDFADAPLAYQAMLGTQYGDDGVQLKWIAPIDQYLELGAELGRGRTFPGSDKNANGAGMYALYAHTGGDIGASNSWRAGISMLHAKASDQTLAGFDATDMPFANQFTGNSRVWVLDGVWKWAPNGNATRTNFKLQGEYLRSERDGSMVATFDGSALPSPYSVTQSGWYLQGVYQFLPNWRIGLRTERLDPGTPSFGLDGGLATTGYRPKKNSIMLDYRPSEFSRIRLQFAQDRSREGKSDNQISVQYQMSLGAHGAHGY</sequence>
<dbReference type="SUPFAM" id="SSF56935">
    <property type="entry name" value="Porins"/>
    <property type="match status" value="1"/>
</dbReference>
<feature type="coiled-coil region" evidence="1">
    <location>
        <begin position="20"/>
        <end position="58"/>
    </location>
</feature>
<feature type="signal peptide" evidence="3">
    <location>
        <begin position="1"/>
        <end position="21"/>
    </location>
</feature>
<keyword evidence="3" id="KW-0732">Signal</keyword>
<comment type="caution">
    <text evidence="4">The sequence shown here is derived from an EMBL/GenBank/DDBJ whole genome shotgun (WGS) entry which is preliminary data.</text>
</comment>
<gene>
    <name evidence="4" type="ORF">WKW82_19925</name>
</gene>
<protein>
    <recommendedName>
        <fullName evidence="6">Porin</fullName>
    </recommendedName>
</protein>
<evidence type="ECO:0000313" key="5">
    <source>
        <dbReference type="Proteomes" id="UP001385892"/>
    </source>
</evidence>
<proteinExistence type="predicted"/>
<evidence type="ECO:0000256" key="1">
    <source>
        <dbReference type="SAM" id="Coils"/>
    </source>
</evidence>
<accession>A0ABU8WN56</accession>
<evidence type="ECO:0008006" key="6">
    <source>
        <dbReference type="Google" id="ProtNLM"/>
    </source>
</evidence>
<feature type="chain" id="PRO_5046748755" description="Porin" evidence="3">
    <location>
        <begin position="22"/>
        <end position="490"/>
    </location>
</feature>
<keyword evidence="5" id="KW-1185">Reference proteome</keyword>
<dbReference type="RefSeq" id="WP_340344072.1">
    <property type="nucleotide sequence ID" value="NZ_JBBKZT010000009.1"/>
</dbReference>
<dbReference type="Proteomes" id="UP001385892">
    <property type="component" value="Unassembled WGS sequence"/>
</dbReference>
<dbReference type="InterPro" id="IPR023614">
    <property type="entry name" value="Porin_dom_sf"/>
</dbReference>
<organism evidence="4 5">
    <name type="scientific">Variovorax rhizosphaerae</name>
    <dbReference type="NCBI Taxonomy" id="1836200"/>
    <lineage>
        <taxon>Bacteria</taxon>
        <taxon>Pseudomonadati</taxon>
        <taxon>Pseudomonadota</taxon>
        <taxon>Betaproteobacteria</taxon>
        <taxon>Burkholderiales</taxon>
        <taxon>Comamonadaceae</taxon>
        <taxon>Variovorax</taxon>
    </lineage>
</organism>
<evidence type="ECO:0000256" key="3">
    <source>
        <dbReference type="SAM" id="SignalP"/>
    </source>
</evidence>
<dbReference type="EMBL" id="JBBKZT010000009">
    <property type="protein sequence ID" value="MEJ8848938.1"/>
    <property type="molecule type" value="Genomic_DNA"/>
</dbReference>
<feature type="region of interest" description="Disordered" evidence="2">
    <location>
        <begin position="83"/>
        <end position="102"/>
    </location>
</feature>